<comment type="similarity">
    <text evidence="6">Belongs to the IspF family.</text>
</comment>
<dbReference type="Gene3D" id="3.90.550.10">
    <property type="entry name" value="Spore Coat Polysaccharide Biosynthesis Protein SpsA, Chain A"/>
    <property type="match status" value="1"/>
</dbReference>
<comment type="similarity">
    <text evidence="14">In the C-terminal section; belongs to the IspF family.</text>
</comment>
<dbReference type="NCBIfam" id="TIGR00453">
    <property type="entry name" value="ispD"/>
    <property type="match status" value="1"/>
</dbReference>
<feature type="site" description="Transition state stabilizer" evidence="14">
    <location>
        <position position="279"/>
    </location>
</feature>
<evidence type="ECO:0000256" key="4">
    <source>
        <dbReference type="ARBA" id="ARBA00004709"/>
    </source>
</evidence>
<evidence type="ECO:0000256" key="2">
    <source>
        <dbReference type="ARBA" id="ARBA00001282"/>
    </source>
</evidence>
<keyword evidence="11 14" id="KW-0414">Isoprene biosynthesis</keyword>
<evidence type="ECO:0000256" key="14">
    <source>
        <dbReference type="HAMAP-Rule" id="MF_01520"/>
    </source>
</evidence>
<dbReference type="PANTHER" id="PTHR43181">
    <property type="entry name" value="2-C-METHYL-D-ERYTHRITOL 2,4-CYCLODIPHOSPHATE SYNTHASE, CHLOROPLASTIC"/>
    <property type="match status" value="1"/>
</dbReference>
<dbReference type="CDD" id="cd00554">
    <property type="entry name" value="MECDP_synthase"/>
    <property type="match status" value="1"/>
</dbReference>
<evidence type="ECO:0000256" key="5">
    <source>
        <dbReference type="ARBA" id="ARBA00004787"/>
    </source>
</evidence>
<dbReference type="PROSITE" id="PS01295">
    <property type="entry name" value="ISPD"/>
    <property type="match status" value="1"/>
</dbReference>
<evidence type="ECO:0000256" key="8">
    <source>
        <dbReference type="ARBA" id="ARBA00022679"/>
    </source>
</evidence>
<comment type="catalytic activity">
    <reaction evidence="2 14">
        <text>2-C-methyl-D-erythritol 4-phosphate + CTP + H(+) = 4-CDP-2-C-methyl-D-erythritol + diphosphate</text>
        <dbReference type="Rhea" id="RHEA:13429"/>
        <dbReference type="ChEBI" id="CHEBI:15378"/>
        <dbReference type="ChEBI" id="CHEBI:33019"/>
        <dbReference type="ChEBI" id="CHEBI:37563"/>
        <dbReference type="ChEBI" id="CHEBI:57823"/>
        <dbReference type="ChEBI" id="CHEBI:58262"/>
        <dbReference type="EC" id="2.7.7.60"/>
    </reaction>
</comment>
<sequence>MQADVRADMRADVIVVAAGRGTRAGDGLPKQYRPVGGRPLLRHTLERFLGQPGIRRVVTVIDPAHAALYADATQGLADSFGADRLAAPVAGGATRQASVRAGLEALADAPPELVLIHDAARPFVTARLVADALAAAAQHGAAVPVLRLVDTVKRCEAEGFVISGPDRDLLRSVQTPQSFRYALIREAHRALAGRDDLTDDAAVADAAGHRVASFAGDAANLKLTTPEDFVSAERVFARELQDLADVRTATGYDVHAFGEGDHVMLGGIAIPHGRGLAGHSDADVVLHALTDALLGTIGAQDIGFHFPPSKTEWKGAASDQFLRHAVELVAAKGGRVAHLDATIVCEEPKIGPHREAMRASIAAIAGLPLARVSVKATTSERLGFTGRREGIAALATATVRLPWSEDEQ</sequence>
<dbReference type="HAMAP" id="MF_01520">
    <property type="entry name" value="IspDF"/>
    <property type="match status" value="1"/>
</dbReference>
<evidence type="ECO:0000313" key="16">
    <source>
        <dbReference type="EMBL" id="GLK84098.1"/>
    </source>
</evidence>
<feature type="binding site" evidence="14">
    <location>
        <begin position="377"/>
        <end position="380"/>
    </location>
    <ligand>
        <name>4-CDP-2-C-methyl-D-erythritol 2-phosphate</name>
        <dbReference type="ChEBI" id="CHEBI:57919"/>
    </ligand>
</feature>
<comment type="similarity">
    <text evidence="14">In the N-terminal section; belongs to the IspD/TarI cytidylyltransferase family. IspD subfamily.</text>
</comment>
<feature type="region of interest" description="2-C-methyl-D-erythritol 4-phosphate cytidylyltransferase" evidence="14">
    <location>
        <begin position="1"/>
        <end position="246"/>
    </location>
</feature>
<evidence type="ECO:0000256" key="9">
    <source>
        <dbReference type="ARBA" id="ARBA00022695"/>
    </source>
</evidence>
<organism evidence="16 17">
    <name type="scientific">Ancylobacter defluvii</name>
    <dbReference type="NCBI Taxonomy" id="1282440"/>
    <lineage>
        <taxon>Bacteria</taxon>
        <taxon>Pseudomonadati</taxon>
        <taxon>Pseudomonadota</taxon>
        <taxon>Alphaproteobacteria</taxon>
        <taxon>Hyphomicrobiales</taxon>
        <taxon>Xanthobacteraceae</taxon>
        <taxon>Ancylobacter</taxon>
    </lineage>
</organism>
<dbReference type="SUPFAM" id="SSF69765">
    <property type="entry name" value="IpsF-like"/>
    <property type="match status" value="1"/>
</dbReference>
<dbReference type="NCBIfam" id="TIGR00151">
    <property type="entry name" value="ispF"/>
    <property type="match status" value="1"/>
</dbReference>
<dbReference type="GO" id="GO:0050518">
    <property type="term" value="F:2-C-methyl-D-erythritol 4-phosphate cytidylyltransferase activity"/>
    <property type="evidence" value="ECO:0007669"/>
    <property type="project" value="UniProtKB-UniRule"/>
</dbReference>
<dbReference type="NCBIfam" id="NF006899">
    <property type="entry name" value="PRK09382.1"/>
    <property type="match status" value="1"/>
</dbReference>
<comment type="similarity">
    <text evidence="7">Belongs to the IspD/TarI cytidylyltransferase family. IspD subfamily.</text>
</comment>
<feature type="binding site" evidence="14">
    <location>
        <position position="384"/>
    </location>
    <ligand>
        <name>4-CDP-2-C-methyl-D-erythritol 2-phosphate</name>
        <dbReference type="ChEBI" id="CHEBI:57919"/>
    </ligand>
</feature>
<gene>
    <name evidence="14 16" type="primary">ispDF</name>
    <name evidence="16" type="ORF">GCM10017653_21680</name>
</gene>
<evidence type="ECO:0000256" key="6">
    <source>
        <dbReference type="ARBA" id="ARBA00008480"/>
    </source>
</evidence>
<dbReference type="InterPro" id="IPR036571">
    <property type="entry name" value="MECDP_synthase_sf"/>
</dbReference>
<proteinExistence type="inferred from homology"/>
<feature type="domain" description="2-C-methyl-D-erythritol 2,4-cyclodiphosphate synthase" evidence="15">
    <location>
        <begin position="247"/>
        <end position="399"/>
    </location>
</feature>
<evidence type="ECO:0000256" key="3">
    <source>
        <dbReference type="ARBA" id="ARBA00001968"/>
    </source>
</evidence>
<dbReference type="AlphaFoldDB" id="A0A9W6JZB0"/>
<feature type="binding site" evidence="14">
    <location>
        <begin position="253"/>
        <end position="255"/>
    </location>
    <ligand>
        <name>4-CDP-2-C-methyl-D-erythritol 2-phosphate</name>
        <dbReference type="ChEBI" id="CHEBI:57919"/>
    </ligand>
</feature>
<evidence type="ECO:0000259" key="15">
    <source>
        <dbReference type="Pfam" id="PF02542"/>
    </source>
</evidence>
<dbReference type="HAMAP" id="MF_00108">
    <property type="entry name" value="IspD"/>
    <property type="match status" value="1"/>
</dbReference>
<dbReference type="EMBL" id="BSFM01000012">
    <property type="protein sequence ID" value="GLK84098.1"/>
    <property type="molecule type" value="Genomic_DNA"/>
</dbReference>
<dbReference type="InterPro" id="IPR034683">
    <property type="entry name" value="IspD/TarI"/>
</dbReference>
<reference evidence="16" key="1">
    <citation type="journal article" date="2014" name="Int. J. Syst. Evol. Microbiol.">
        <title>Complete genome sequence of Corynebacterium casei LMG S-19264T (=DSM 44701T), isolated from a smear-ripened cheese.</title>
        <authorList>
            <consortium name="US DOE Joint Genome Institute (JGI-PGF)"/>
            <person name="Walter F."/>
            <person name="Albersmeier A."/>
            <person name="Kalinowski J."/>
            <person name="Ruckert C."/>
        </authorList>
    </citation>
    <scope>NUCLEOTIDE SEQUENCE</scope>
    <source>
        <strain evidence="16">VKM B-2789</strain>
    </source>
</reference>
<dbReference type="GO" id="GO:0016114">
    <property type="term" value="P:terpenoid biosynthetic process"/>
    <property type="evidence" value="ECO:0007669"/>
    <property type="project" value="InterPro"/>
</dbReference>
<dbReference type="Gene3D" id="3.30.1330.50">
    <property type="entry name" value="2-C-methyl-D-erythritol 2,4-cyclodiphosphate synthase"/>
    <property type="match status" value="1"/>
</dbReference>
<dbReference type="GO" id="GO:0046872">
    <property type="term" value="F:metal ion binding"/>
    <property type="evidence" value="ECO:0007669"/>
    <property type="project" value="UniProtKB-KW"/>
</dbReference>
<dbReference type="PANTHER" id="PTHR43181:SF1">
    <property type="entry name" value="2-C-METHYL-D-ERYTHRITOL 2,4-CYCLODIPHOSPHATE SYNTHASE, CHLOROPLASTIC"/>
    <property type="match status" value="1"/>
</dbReference>
<comment type="cofactor">
    <cofactor evidence="3 14">
        <name>a divalent metal cation</name>
        <dbReference type="ChEBI" id="CHEBI:60240"/>
    </cofactor>
</comment>
<feature type="region of interest" description="2-C-methyl-D-erythritol 2,4-cyclodiphosphate synthase" evidence="14">
    <location>
        <begin position="247"/>
        <end position="408"/>
    </location>
</feature>
<accession>A0A9W6JZB0</accession>
<protein>
    <recommendedName>
        <fullName evidence="14">Bifunctional enzyme IspD/IspF</fullName>
    </recommendedName>
    <domain>
        <recommendedName>
            <fullName evidence="14">2-C-methyl-D-erythritol 4-phosphate cytidylyltransferase</fullName>
            <ecNumber evidence="14">2.7.7.60</ecNumber>
        </recommendedName>
        <alternativeName>
            <fullName evidence="14">4-diphosphocytidyl-2C-methyl-D-erythritol synthase</fullName>
        </alternativeName>
        <alternativeName>
            <fullName evidence="14">MEP cytidylyltransferase</fullName>
            <shortName evidence="14">MCT</shortName>
        </alternativeName>
    </domain>
    <domain>
        <recommendedName>
            <fullName evidence="14">2-C-methyl-D-erythritol 2,4-cyclodiphosphate synthase</fullName>
            <shortName evidence="14">MECDP-synthase</shortName>
            <shortName evidence="14">MECPP-synthase</shortName>
            <shortName evidence="14">MECPS</shortName>
            <ecNumber evidence="14">4.6.1.12</ecNumber>
        </recommendedName>
    </domain>
</protein>
<keyword evidence="8 14" id="KW-0808">Transferase</keyword>
<keyword evidence="9 14" id="KW-0548">Nucleotidyltransferase</keyword>
<dbReference type="Pfam" id="PF02542">
    <property type="entry name" value="YgbB"/>
    <property type="match status" value="1"/>
</dbReference>
<feature type="site" description="Transition state stabilizer" evidence="14">
    <location>
        <position position="30"/>
    </location>
</feature>
<keyword evidence="17" id="KW-1185">Reference proteome</keyword>
<feature type="site" description="Transition state stabilizer" evidence="14">
    <location>
        <position position="378"/>
    </location>
</feature>
<feature type="binding site" evidence="14">
    <location>
        <position position="287"/>
    </location>
    <ligand>
        <name>a divalent metal cation</name>
        <dbReference type="ChEBI" id="CHEBI:60240"/>
    </ligand>
</feature>
<dbReference type="InterPro" id="IPR026596">
    <property type="entry name" value="IspD/F"/>
</dbReference>
<keyword evidence="10 14" id="KW-0479">Metal-binding</keyword>
<comment type="pathway">
    <text evidence="4 14">Isoprenoid biosynthesis; isopentenyl diphosphate biosynthesis via DXP pathway; isopentenyl diphosphate from 1-deoxy-D-xylulose 5-phosphate: step 4/6.</text>
</comment>
<evidence type="ECO:0000256" key="1">
    <source>
        <dbReference type="ARBA" id="ARBA00000200"/>
    </source>
</evidence>
<dbReference type="GO" id="GO:0008685">
    <property type="term" value="F:2-C-methyl-D-erythritol 2,4-cyclodiphosphate synthase activity"/>
    <property type="evidence" value="ECO:0007669"/>
    <property type="project" value="UniProtKB-UniRule"/>
</dbReference>
<feature type="site" description="Positions MEP for the nucleophilic attack" evidence="14">
    <location>
        <position position="167"/>
    </location>
</feature>
<feature type="site" description="Positions MEP for the nucleophilic attack" evidence="14">
    <location>
        <position position="222"/>
    </location>
</feature>
<evidence type="ECO:0000256" key="10">
    <source>
        <dbReference type="ARBA" id="ARBA00022723"/>
    </source>
</evidence>
<comment type="pathway">
    <text evidence="5 14">Isoprenoid biosynthesis; isopentenyl diphosphate biosynthesis via DXP pathway; isopentenyl diphosphate from 1-deoxy-D-xylulose 5-phosphate: step 2/6.</text>
</comment>
<dbReference type="CDD" id="cd02516">
    <property type="entry name" value="CDP-ME_synthetase"/>
    <property type="match status" value="1"/>
</dbReference>
<dbReference type="InterPro" id="IPR020555">
    <property type="entry name" value="MECDP_synthase_CS"/>
</dbReference>
<feature type="binding site" evidence="14">
    <location>
        <begin position="301"/>
        <end position="303"/>
    </location>
    <ligand>
        <name>4-CDP-2-C-methyl-D-erythritol 2-phosphate</name>
        <dbReference type="ChEBI" id="CHEBI:57919"/>
    </ligand>
</feature>
<dbReference type="InterPro" id="IPR018294">
    <property type="entry name" value="ISPD_synthase_CS"/>
</dbReference>
<comment type="caution">
    <text evidence="16">The sequence shown here is derived from an EMBL/GenBank/DDBJ whole genome shotgun (WGS) entry which is preliminary data.</text>
</comment>
<keyword evidence="12 14" id="KW-0456">Lyase</keyword>
<dbReference type="EC" id="4.6.1.12" evidence="14"/>
<comment type="function">
    <text evidence="14">Bifunctional enzyme that catalyzes the formation of 4-diphosphocytidyl-2-C-methyl-D-erythritol from CTP and 2-C-methyl-D-erythritol 4-phosphate (MEP) (IspD), and catalyzes the conversion of 4-diphosphocytidyl-2-C-methyl-D-erythritol 2-phosphate (CDP-ME2P) to 2-C-methyl-D-erythritol 2,4-cyclodiphosphate (ME-CPP) with a corresponding release of cytidine 5-monophosphate (CMP) (IspF).</text>
</comment>
<feature type="binding site" evidence="14">
    <location>
        <position position="255"/>
    </location>
    <ligand>
        <name>a divalent metal cation</name>
        <dbReference type="ChEBI" id="CHEBI:60240"/>
    </ligand>
</feature>
<dbReference type="Pfam" id="PF01128">
    <property type="entry name" value="IspD"/>
    <property type="match status" value="1"/>
</dbReference>
<feature type="site" description="Transition state stabilizer" evidence="14">
    <location>
        <position position="23"/>
    </location>
</feature>
<dbReference type="InterPro" id="IPR001228">
    <property type="entry name" value="IspD"/>
</dbReference>
<dbReference type="GO" id="GO:0019288">
    <property type="term" value="P:isopentenyl diphosphate biosynthetic process, methylerythritol 4-phosphate pathway"/>
    <property type="evidence" value="ECO:0007669"/>
    <property type="project" value="UniProtKB-UniRule"/>
</dbReference>
<comment type="catalytic activity">
    <reaction evidence="1 14">
        <text>4-CDP-2-C-methyl-D-erythritol 2-phosphate = 2-C-methyl-D-erythritol 2,4-cyclic diphosphate + CMP</text>
        <dbReference type="Rhea" id="RHEA:23864"/>
        <dbReference type="ChEBI" id="CHEBI:57919"/>
        <dbReference type="ChEBI" id="CHEBI:58483"/>
        <dbReference type="ChEBI" id="CHEBI:60377"/>
        <dbReference type="EC" id="4.6.1.12"/>
    </reaction>
</comment>
<reference evidence="16" key="2">
    <citation type="submission" date="2023-01" db="EMBL/GenBank/DDBJ databases">
        <authorList>
            <person name="Sun Q."/>
            <person name="Evtushenko L."/>
        </authorList>
    </citation>
    <scope>NUCLEOTIDE SEQUENCE</scope>
    <source>
        <strain evidence="16">VKM B-2789</strain>
    </source>
</reference>
<dbReference type="FunFam" id="3.90.550.10:FF:000003">
    <property type="entry name" value="2-C-methyl-D-erythritol 4-phosphate cytidylyltransferase"/>
    <property type="match status" value="1"/>
</dbReference>
<feature type="binding site" evidence="14">
    <location>
        <position position="253"/>
    </location>
    <ligand>
        <name>a divalent metal cation</name>
        <dbReference type="ChEBI" id="CHEBI:60240"/>
    </ligand>
</feature>
<dbReference type="HAMAP" id="MF_00107">
    <property type="entry name" value="IspF"/>
    <property type="match status" value="1"/>
</dbReference>
<comment type="caution">
    <text evidence="14">Lacks conserved residue(s) required for the propagation of feature annotation.</text>
</comment>
<name>A0A9W6JZB0_9HYPH</name>
<feature type="binding site" evidence="14">
    <location>
        <position position="387"/>
    </location>
    <ligand>
        <name>4-CDP-2-C-methyl-D-erythritol 2-phosphate</name>
        <dbReference type="ChEBI" id="CHEBI:57919"/>
    </ligand>
</feature>
<dbReference type="SUPFAM" id="SSF53448">
    <property type="entry name" value="Nucleotide-diphospho-sugar transferases"/>
    <property type="match status" value="1"/>
</dbReference>
<dbReference type="Proteomes" id="UP001143330">
    <property type="component" value="Unassembled WGS sequence"/>
</dbReference>
<keyword evidence="13 14" id="KW-0511">Multifunctional enzyme</keyword>
<dbReference type="InterPro" id="IPR003526">
    <property type="entry name" value="MECDP_synthase"/>
</dbReference>
<evidence type="ECO:0000256" key="7">
    <source>
        <dbReference type="ARBA" id="ARBA00009789"/>
    </source>
</evidence>
<dbReference type="PROSITE" id="PS01350">
    <property type="entry name" value="ISPF"/>
    <property type="match status" value="1"/>
</dbReference>
<evidence type="ECO:0000256" key="11">
    <source>
        <dbReference type="ARBA" id="ARBA00023229"/>
    </source>
</evidence>
<evidence type="ECO:0000313" key="17">
    <source>
        <dbReference type="Proteomes" id="UP001143330"/>
    </source>
</evidence>
<dbReference type="EC" id="2.7.7.60" evidence="14"/>
<dbReference type="InterPro" id="IPR029044">
    <property type="entry name" value="Nucleotide-diphossugar_trans"/>
</dbReference>
<evidence type="ECO:0000256" key="12">
    <source>
        <dbReference type="ARBA" id="ARBA00023239"/>
    </source>
</evidence>
<evidence type="ECO:0000256" key="13">
    <source>
        <dbReference type="ARBA" id="ARBA00023268"/>
    </source>
</evidence>
<feature type="binding site" evidence="14">
    <location>
        <begin position="279"/>
        <end position="280"/>
    </location>
    <ligand>
        <name>4-CDP-2-C-methyl-D-erythritol 2-phosphate</name>
        <dbReference type="ChEBI" id="CHEBI:57919"/>
    </ligand>
</feature>